<name>A0ABV7JPZ8_9SPHI</name>
<dbReference type="EMBL" id="JBHRTA010000062">
    <property type="protein sequence ID" value="MFC3200071.1"/>
    <property type="molecule type" value="Genomic_DNA"/>
</dbReference>
<dbReference type="InterPro" id="IPR003256">
    <property type="entry name" value="Ribosomal_uL24"/>
</dbReference>
<dbReference type="PANTHER" id="PTHR12903">
    <property type="entry name" value="MITOCHONDRIAL RIBOSOMAL PROTEIN L24"/>
    <property type="match status" value="1"/>
</dbReference>
<comment type="similarity">
    <text evidence="1 5 6">Belongs to the universal ribosomal protein uL24 family.</text>
</comment>
<protein>
    <recommendedName>
        <fullName evidence="4 5">Large ribosomal subunit protein uL24</fullName>
    </recommendedName>
</protein>
<evidence type="ECO:0000313" key="8">
    <source>
        <dbReference type="EMBL" id="MFC3200071.1"/>
    </source>
</evidence>
<dbReference type="Pfam" id="PF00467">
    <property type="entry name" value="KOW"/>
    <property type="match status" value="1"/>
</dbReference>
<comment type="caution">
    <text evidence="8">The sequence shown here is derived from an EMBL/GenBank/DDBJ whole genome shotgun (WGS) entry which is preliminary data.</text>
</comment>
<evidence type="ECO:0000259" key="7">
    <source>
        <dbReference type="SMART" id="SM00739"/>
    </source>
</evidence>
<sequence>MKIRTGDQVKVLSGNSKGAEGKVLQVFIAENRAVVEGVNMVKKHTKPSAANPNGGIIEKEAPIHISNLALIDPKSGKPTRVGRKVVEVNDKKKIVRVAKKSGEVID</sequence>
<dbReference type="InterPro" id="IPR005824">
    <property type="entry name" value="KOW"/>
</dbReference>
<accession>A0ABV7JPZ8</accession>
<dbReference type="InterPro" id="IPR041988">
    <property type="entry name" value="Ribosomal_uL24_KOW"/>
</dbReference>
<dbReference type="CDD" id="cd06089">
    <property type="entry name" value="KOW_RPL26"/>
    <property type="match status" value="1"/>
</dbReference>
<dbReference type="Gene3D" id="2.30.30.30">
    <property type="match status" value="1"/>
</dbReference>
<keyword evidence="2 5" id="KW-0689">Ribosomal protein</keyword>
<dbReference type="InterPro" id="IPR014722">
    <property type="entry name" value="Rib_uL2_dom2"/>
</dbReference>
<dbReference type="InterPro" id="IPR008991">
    <property type="entry name" value="Translation_prot_SH3-like_sf"/>
</dbReference>
<evidence type="ECO:0000256" key="3">
    <source>
        <dbReference type="ARBA" id="ARBA00023274"/>
    </source>
</evidence>
<evidence type="ECO:0000256" key="4">
    <source>
        <dbReference type="ARBA" id="ARBA00035206"/>
    </source>
</evidence>
<dbReference type="SUPFAM" id="SSF50104">
    <property type="entry name" value="Translation proteins SH3-like domain"/>
    <property type="match status" value="1"/>
</dbReference>
<dbReference type="HAMAP" id="MF_01326_B">
    <property type="entry name" value="Ribosomal_uL24_B"/>
    <property type="match status" value="1"/>
</dbReference>
<organism evidence="8 9">
    <name type="scientific">Parapedobacter deserti</name>
    <dbReference type="NCBI Taxonomy" id="1912957"/>
    <lineage>
        <taxon>Bacteria</taxon>
        <taxon>Pseudomonadati</taxon>
        <taxon>Bacteroidota</taxon>
        <taxon>Sphingobacteriia</taxon>
        <taxon>Sphingobacteriales</taxon>
        <taxon>Sphingobacteriaceae</taxon>
        <taxon>Parapedobacter</taxon>
    </lineage>
</organism>
<evidence type="ECO:0000256" key="2">
    <source>
        <dbReference type="ARBA" id="ARBA00022980"/>
    </source>
</evidence>
<comment type="function">
    <text evidence="5">One of the proteins that surrounds the polypeptide exit tunnel on the outside of the subunit.</text>
</comment>
<proteinExistence type="inferred from homology"/>
<keyword evidence="5" id="KW-0699">rRNA-binding</keyword>
<keyword evidence="3 5" id="KW-0687">Ribonucleoprotein</keyword>
<keyword evidence="9" id="KW-1185">Reference proteome</keyword>
<keyword evidence="5" id="KW-0694">RNA-binding</keyword>
<evidence type="ECO:0000313" key="9">
    <source>
        <dbReference type="Proteomes" id="UP001595526"/>
    </source>
</evidence>
<gene>
    <name evidence="5 8" type="primary">rplX</name>
    <name evidence="8" type="ORF">ACFOET_20795</name>
</gene>
<dbReference type="SMART" id="SM00739">
    <property type="entry name" value="KOW"/>
    <property type="match status" value="1"/>
</dbReference>
<dbReference type="InterPro" id="IPR057264">
    <property type="entry name" value="Ribosomal_uL24_C"/>
</dbReference>
<dbReference type="NCBIfam" id="TIGR01079">
    <property type="entry name" value="rplX_bact"/>
    <property type="match status" value="1"/>
</dbReference>
<reference evidence="9" key="1">
    <citation type="journal article" date="2019" name="Int. J. Syst. Evol. Microbiol.">
        <title>The Global Catalogue of Microorganisms (GCM) 10K type strain sequencing project: providing services to taxonomists for standard genome sequencing and annotation.</title>
        <authorList>
            <consortium name="The Broad Institute Genomics Platform"/>
            <consortium name="The Broad Institute Genome Sequencing Center for Infectious Disease"/>
            <person name="Wu L."/>
            <person name="Ma J."/>
        </authorList>
    </citation>
    <scope>NUCLEOTIDE SEQUENCE [LARGE SCALE GENOMIC DNA]</scope>
    <source>
        <strain evidence="9">KCTC 52416</strain>
    </source>
</reference>
<dbReference type="PROSITE" id="PS01108">
    <property type="entry name" value="RIBOSOMAL_L24"/>
    <property type="match status" value="1"/>
</dbReference>
<comment type="function">
    <text evidence="5">One of two assembly initiator proteins, it binds directly to the 5'-end of the 23S rRNA, where it nucleates assembly of the 50S subunit.</text>
</comment>
<dbReference type="InterPro" id="IPR005825">
    <property type="entry name" value="Ribosomal_uL24_CS"/>
</dbReference>
<dbReference type="Proteomes" id="UP001595526">
    <property type="component" value="Unassembled WGS sequence"/>
</dbReference>
<evidence type="ECO:0000256" key="6">
    <source>
        <dbReference type="RuleBase" id="RU003477"/>
    </source>
</evidence>
<evidence type="ECO:0000256" key="1">
    <source>
        <dbReference type="ARBA" id="ARBA00010618"/>
    </source>
</evidence>
<evidence type="ECO:0000256" key="5">
    <source>
        <dbReference type="HAMAP-Rule" id="MF_01326"/>
    </source>
</evidence>
<comment type="subunit">
    <text evidence="5">Part of the 50S ribosomal subunit.</text>
</comment>
<dbReference type="Pfam" id="PF17136">
    <property type="entry name" value="ribosomal_L24"/>
    <property type="match status" value="1"/>
</dbReference>
<feature type="domain" description="KOW" evidence="7">
    <location>
        <begin position="2"/>
        <end position="29"/>
    </location>
</feature>
<dbReference type="GO" id="GO:0005840">
    <property type="term" value="C:ribosome"/>
    <property type="evidence" value="ECO:0007669"/>
    <property type="project" value="UniProtKB-KW"/>
</dbReference>